<reference evidence="3" key="1">
    <citation type="submission" date="2021-01" db="EMBL/GenBank/DDBJ databases">
        <authorList>
            <person name="Corre E."/>
            <person name="Pelletier E."/>
            <person name="Niang G."/>
            <person name="Scheremetjew M."/>
            <person name="Finn R."/>
            <person name="Kale V."/>
            <person name="Holt S."/>
            <person name="Cochrane G."/>
            <person name="Meng A."/>
            <person name="Brown T."/>
            <person name="Cohen L."/>
        </authorList>
    </citation>
    <scope>NUCLEOTIDE SEQUENCE</scope>
    <source>
        <strain evidence="3">CCMP1381</strain>
    </source>
</reference>
<feature type="transmembrane region" description="Helical" evidence="2">
    <location>
        <begin position="93"/>
        <end position="115"/>
    </location>
</feature>
<feature type="region of interest" description="Disordered" evidence="1">
    <location>
        <begin position="182"/>
        <end position="228"/>
    </location>
</feature>
<name>A0A6U3SLE4_9STRA</name>
<feature type="compositionally biased region" description="Basic and acidic residues" evidence="1">
    <location>
        <begin position="215"/>
        <end position="228"/>
    </location>
</feature>
<protein>
    <submittedName>
        <fullName evidence="3">Uncharacterized protein</fullName>
    </submittedName>
</protein>
<evidence type="ECO:0000256" key="2">
    <source>
        <dbReference type="SAM" id="Phobius"/>
    </source>
</evidence>
<dbReference type="EMBL" id="HBGS01025573">
    <property type="protein sequence ID" value="CAD9418774.1"/>
    <property type="molecule type" value="Transcribed_RNA"/>
</dbReference>
<evidence type="ECO:0000313" key="4">
    <source>
        <dbReference type="EMBL" id="CAD9418774.1"/>
    </source>
</evidence>
<evidence type="ECO:0000256" key="1">
    <source>
        <dbReference type="SAM" id="MobiDB-lite"/>
    </source>
</evidence>
<organism evidence="3">
    <name type="scientific">Octactis speculum</name>
    <dbReference type="NCBI Taxonomy" id="3111310"/>
    <lineage>
        <taxon>Eukaryota</taxon>
        <taxon>Sar</taxon>
        <taxon>Stramenopiles</taxon>
        <taxon>Ochrophyta</taxon>
        <taxon>Dictyochophyceae</taxon>
        <taxon>Dictyochales</taxon>
        <taxon>Dictyochaceae</taxon>
        <taxon>Octactis</taxon>
    </lineage>
</organism>
<sequence length="228" mass="24823">MLVVMCTLQLYALEIKIPGSTCVSGYSAKVRAYTYLYLHCPFTMAILTQGAALSFEMNEVKTGGPQVFTFVASSGVLLLILALLHLLTSDGYGLRSLVRTVSGVFLCAFSSAAYAPGWPLWRRDVTCIAVVTAVYVLQVILDMVPLVSGRYPQTEIKPTFANTPAVTDTPIKPDQLRVHIQDGNTCSDPPIADRRGWWSTDAPRGTSAPTADSWIENRTRASRTDVAS</sequence>
<dbReference type="AlphaFoldDB" id="A0A6U3SLE4"/>
<gene>
    <name evidence="3" type="ORF">DSPE1174_LOCUS13006</name>
    <name evidence="4" type="ORF">DSPE1174_LOCUS13007</name>
</gene>
<feature type="transmembrane region" description="Helical" evidence="2">
    <location>
        <begin position="35"/>
        <end position="55"/>
    </location>
</feature>
<proteinExistence type="predicted"/>
<keyword evidence="2" id="KW-0472">Membrane</keyword>
<keyword evidence="2" id="KW-1133">Transmembrane helix</keyword>
<feature type="transmembrane region" description="Helical" evidence="2">
    <location>
        <begin position="127"/>
        <end position="147"/>
    </location>
</feature>
<evidence type="ECO:0000313" key="3">
    <source>
        <dbReference type="EMBL" id="CAD9418770.1"/>
    </source>
</evidence>
<keyword evidence="2" id="KW-0812">Transmembrane</keyword>
<dbReference type="EMBL" id="HBGS01025572">
    <property type="protein sequence ID" value="CAD9418770.1"/>
    <property type="molecule type" value="Transcribed_RNA"/>
</dbReference>
<accession>A0A6U3SLE4</accession>
<feature type="transmembrane region" description="Helical" evidence="2">
    <location>
        <begin position="67"/>
        <end position="87"/>
    </location>
</feature>